<comment type="subcellular location">
    <subcellularLocation>
        <location evidence="1">Cell membrane</location>
        <topology evidence="1">Multi-pass membrane protein</topology>
    </subcellularLocation>
</comment>
<keyword evidence="6 8" id="KW-0472">Membrane</keyword>
<keyword evidence="11" id="KW-1185">Reference proteome</keyword>
<feature type="region of interest" description="Disordered" evidence="7">
    <location>
        <begin position="181"/>
        <end position="212"/>
    </location>
</feature>
<gene>
    <name evidence="10" type="ORF">PU560_17140</name>
</gene>
<feature type="transmembrane region" description="Helical" evidence="8">
    <location>
        <begin position="62"/>
        <end position="79"/>
    </location>
</feature>
<dbReference type="Pfam" id="PF07690">
    <property type="entry name" value="MFS_1"/>
    <property type="match status" value="1"/>
</dbReference>
<keyword evidence="5 8" id="KW-1133">Transmembrane helix</keyword>
<dbReference type="Gene3D" id="1.20.1250.20">
    <property type="entry name" value="MFS general substrate transporter like domains"/>
    <property type="match status" value="1"/>
</dbReference>
<reference evidence="10" key="1">
    <citation type="submission" date="2023-02" db="EMBL/GenBank/DDBJ databases">
        <title>Georgenia sp.10Sc9-8, isolated from a soil sample collected from the Taklamakan desert.</title>
        <authorList>
            <person name="Liu S."/>
        </authorList>
    </citation>
    <scope>NUCLEOTIDE SEQUENCE</scope>
    <source>
        <strain evidence="10">10Sc9-8</strain>
    </source>
</reference>
<accession>A0ABT5U1I2</accession>
<dbReference type="SUPFAM" id="SSF103473">
    <property type="entry name" value="MFS general substrate transporter"/>
    <property type="match status" value="1"/>
</dbReference>
<evidence type="ECO:0000256" key="8">
    <source>
        <dbReference type="SAM" id="Phobius"/>
    </source>
</evidence>
<evidence type="ECO:0000259" key="9">
    <source>
        <dbReference type="PROSITE" id="PS50850"/>
    </source>
</evidence>
<evidence type="ECO:0000256" key="7">
    <source>
        <dbReference type="SAM" id="MobiDB-lite"/>
    </source>
</evidence>
<dbReference type="PROSITE" id="PS50850">
    <property type="entry name" value="MFS"/>
    <property type="match status" value="1"/>
</dbReference>
<feature type="transmembrane region" description="Helical" evidence="8">
    <location>
        <begin position="21"/>
        <end position="42"/>
    </location>
</feature>
<keyword evidence="2" id="KW-0813">Transport</keyword>
<dbReference type="InterPro" id="IPR036259">
    <property type="entry name" value="MFS_trans_sf"/>
</dbReference>
<comment type="caution">
    <text evidence="10">The sequence shown here is derived from an EMBL/GenBank/DDBJ whole genome shotgun (WGS) entry which is preliminary data.</text>
</comment>
<sequence>MPPPTAPPPPLRAGRREWTALAVLALPTLLVSIDVFVLPLALPHLSADLGASATEQLWITDVYGFVLAGVMLTMGTLGDRIGRRRLLLVGATGFAAASVLAAFSATPAMLVARTARESLAGASAVAERLDDASASRLLDAARESFLAGMDVALLVVAAILLALGAVVLMMLRGLPPLGRPPAEAGPAGVADAERAADVREPTAPGQEHPWHM</sequence>
<evidence type="ECO:0000256" key="3">
    <source>
        <dbReference type="ARBA" id="ARBA00022475"/>
    </source>
</evidence>
<dbReference type="PANTHER" id="PTHR42718:SF47">
    <property type="entry name" value="METHYL VIOLOGEN RESISTANCE PROTEIN SMVA"/>
    <property type="match status" value="1"/>
</dbReference>
<dbReference type="InterPro" id="IPR020846">
    <property type="entry name" value="MFS_dom"/>
</dbReference>
<organism evidence="10 11">
    <name type="scientific">Georgenia halotolerans</name>
    <dbReference type="NCBI Taxonomy" id="3028317"/>
    <lineage>
        <taxon>Bacteria</taxon>
        <taxon>Bacillati</taxon>
        <taxon>Actinomycetota</taxon>
        <taxon>Actinomycetes</taxon>
        <taxon>Micrococcales</taxon>
        <taxon>Bogoriellaceae</taxon>
        <taxon>Georgenia</taxon>
    </lineage>
</organism>
<proteinExistence type="predicted"/>
<protein>
    <submittedName>
        <fullName evidence="10">MFS transporter</fullName>
    </submittedName>
</protein>
<dbReference type="PANTHER" id="PTHR42718">
    <property type="entry name" value="MAJOR FACILITATOR SUPERFAMILY MULTIDRUG TRANSPORTER MFSC"/>
    <property type="match status" value="1"/>
</dbReference>
<keyword evidence="4 8" id="KW-0812">Transmembrane</keyword>
<dbReference type="InterPro" id="IPR011701">
    <property type="entry name" value="MFS"/>
</dbReference>
<feature type="transmembrane region" description="Helical" evidence="8">
    <location>
        <begin position="151"/>
        <end position="171"/>
    </location>
</feature>
<feature type="transmembrane region" description="Helical" evidence="8">
    <location>
        <begin position="86"/>
        <end position="110"/>
    </location>
</feature>
<keyword evidence="3" id="KW-1003">Cell membrane</keyword>
<dbReference type="EMBL" id="JARACI010001198">
    <property type="protein sequence ID" value="MDD9208175.1"/>
    <property type="molecule type" value="Genomic_DNA"/>
</dbReference>
<evidence type="ECO:0000256" key="2">
    <source>
        <dbReference type="ARBA" id="ARBA00022448"/>
    </source>
</evidence>
<evidence type="ECO:0000313" key="10">
    <source>
        <dbReference type="EMBL" id="MDD9208175.1"/>
    </source>
</evidence>
<feature type="compositionally biased region" description="Low complexity" evidence="7">
    <location>
        <begin position="181"/>
        <end position="190"/>
    </location>
</feature>
<evidence type="ECO:0000313" key="11">
    <source>
        <dbReference type="Proteomes" id="UP001165561"/>
    </source>
</evidence>
<feature type="compositionally biased region" description="Basic and acidic residues" evidence="7">
    <location>
        <begin position="191"/>
        <end position="200"/>
    </location>
</feature>
<name>A0ABT5U1I2_9MICO</name>
<evidence type="ECO:0000256" key="4">
    <source>
        <dbReference type="ARBA" id="ARBA00022692"/>
    </source>
</evidence>
<dbReference type="Proteomes" id="UP001165561">
    <property type="component" value="Unassembled WGS sequence"/>
</dbReference>
<evidence type="ECO:0000256" key="5">
    <source>
        <dbReference type="ARBA" id="ARBA00022989"/>
    </source>
</evidence>
<evidence type="ECO:0000256" key="1">
    <source>
        <dbReference type="ARBA" id="ARBA00004651"/>
    </source>
</evidence>
<feature type="domain" description="Major facilitator superfamily (MFS) profile" evidence="9">
    <location>
        <begin position="20"/>
        <end position="212"/>
    </location>
</feature>
<evidence type="ECO:0000256" key="6">
    <source>
        <dbReference type="ARBA" id="ARBA00023136"/>
    </source>
</evidence>